<comment type="caution">
    <text evidence="2">The sequence shown here is derived from an EMBL/GenBank/DDBJ whole genome shotgun (WGS) entry which is preliminary data.</text>
</comment>
<dbReference type="InterPro" id="IPR008197">
    <property type="entry name" value="WAP_dom"/>
</dbReference>
<gene>
    <name evidence="2" type="ORF">T4E_7546</name>
</gene>
<dbReference type="Pfam" id="PF00095">
    <property type="entry name" value="WAP"/>
    <property type="match status" value="2"/>
</dbReference>
<dbReference type="Gene3D" id="4.10.75.10">
    <property type="entry name" value="Elafin-like"/>
    <property type="match status" value="2"/>
</dbReference>
<dbReference type="EMBL" id="JYDU01000308">
    <property type="protein sequence ID" value="KRX87107.1"/>
    <property type="molecule type" value="Genomic_DNA"/>
</dbReference>
<dbReference type="PROSITE" id="PS51390">
    <property type="entry name" value="WAP"/>
    <property type="match status" value="1"/>
</dbReference>
<evidence type="ECO:0000259" key="1">
    <source>
        <dbReference type="PROSITE" id="PS51390"/>
    </source>
</evidence>
<dbReference type="AlphaFoldDB" id="A0A0V0XHG8"/>
<dbReference type="GO" id="GO:0030414">
    <property type="term" value="F:peptidase inhibitor activity"/>
    <property type="evidence" value="ECO:0007669"/>
    <property type="project" value="InterPro"/>
</dbReference>
<dbReference type="Proteomes" id="UP000054815">
    <property type="component" value="Unassembled WGS sequence"/>
</dbReference>
<feature type="domain" description="WAP" evidence="1">
    <location>
        <begin position="41"/>
        <end position="91"/>
    </location>
</feature>
<name>A0A0V0XHG8_TRIPS</name>
<reference evidence="2 3" key="1">
    <citation type="submission" date="2015-01" db="EMBL/GenBank/DDBJ databases">
        <title>Evolution of Trichinella species and genotypes.</title>
        <authorList>
            <person name="Korhonen P.K."/>
            <person name="Edoardo P."/>
            <person name="Giuseppe L.R."/>
            <person name="Gasser R.B."/>
        </authorList>
    </citation>
    <scope>NUCLEOTIDE SEQUENCE [LARGE SCALE GENOMIC DNA]</scope>
    <source>
        <strain evidence="2">ISS141</strain>
    </source>
</reference>
<evidence type="ECO:0000313" key="3">
    <source>
        <dbReference type="Proteomes" id="UP000054815"/>
    </source>
</evidence>
<dbReference type="STRING" id="6337.A0A0V0XHG8"/>
<dbReference type="InterPro" id="IPR036645">
    <property type="entry name" value="Elafin-like_sf"/>
</dbReference>
<dbReference type="GO" id="GO:0005576">
    <property type="term" value="C:extracellular region"/>
    <property type="evidence" value="ECO:0007669"/>
    <property type="project" value="InterPro"/>
</dbReference>
<sequence length="162" mass="18455">MDNTNNKQFKQQLRCVLVFYFSLLCALYAATFPTDFRFKLNGQKPGLCPPLTSTPYYSSQYRISKCENDYSCSGNKKCCVTALGKACMKPDTAVAKSHIQCPPYLPTMFAFDETPCNSEKDCPPHKRCCIYGVVRRCLSAFTSHSYYPSTYGYDQTTVRYRP</sequence>
<evidence type="ECO:0000313" key="2">
    <source>
        <dbReference type="EMBL" id="KRX87107.1"/>
    </source>
</evidence>
<proteinExistence type="predicted"/>
<protein>
    <recommendedName>
        <fullName evidence="1">WAP domain-containing protein</fullName>
    </recommendedName>
</protein>
<dbReference type="PRINTS" id="PR00003">
    <property type="entry name" value="4DISULPHCORE"/>
</dbReference>
<organism evidence="2 3">
    <name type="scientific">Trichinella pseudospiralis</name>
    <name type="common">Parasitic roundworm</name>
    <dbReference type="NCBI Taxonomy" id="6337"/>
    <lineage>
        <taxon>Eukaryota</taxon>
        <taxon>Metazoa</taxon>
        <taxon>Ecdysozoa</taxon>
        <taxon>Nematoda</taxon>
        <taxon>Enoplea</taxon>
        <taxon>Dorylaimia</taxon>
        <taxon>Trichinellida</taxon>
        <taxon>Trichinellidae</taxon>
        <taxon>Trichinella</taxon>
    </lineage>
</organism>
<dbReference type="SMART" id="SM00217">
    <property type="entry name" value="WAP"/>
    <property type="match status" value="1"/>
</dbReference>
<accession>A0A0V0XHG8</accession>
<dbReference type="SUPFAM" id="SSF57256">
    <property type="entry name" value="Elafin-like"/>
    <property type="match status" value="2"/>
</dbReference>